<protein>
    <submittedName>
        <fullName evidence="1">Uncharacterized protein</fullName>
    </submittedName>
</protein>
<organism evidence="1 2">
    <name type="scientific">Marinomonas spartinae</name>
    <dbReference type="NCBI Taxonomy" id="1792290"/>
    <lineage>
        <taxon>Bacteria</taxon>
        <taxon>Pseudomonadati</taxon>
        <taxon>Pseudomonadota</taxon>
        <taxon>Gammaproteobacteria</taxon>
        <taxon>Oceanospirillales</taxon>
        <taxon>Oceanospirillaceae</taxon>
        <taxon>Marinomonas</taxon>
    </lineage>
</organism>
<accession>A0A1A8TQ12</accession>
<name>A0A1A8TQ12_9GAMM</name>
<dbReference type="STRING" id="1792290.MSP8886_03296"/>
<dbReference type="AlphaFoldDB" id="A0A1A8TQ12"/>
<dbReference type="EMBL" id="FLOB01000009">
    <property type="protein sequence ID" value="SBS35171.1"/>
    <property type="molecule type" value="Genomic_DNA"/>
</dbReference>
<dbReference type="Proteomes" id="UP000092544">
    <property type="component" value="Unassembled WGS sequence"/>
</dbReference>
<dbReference type="RefSeq" id="WP_217491358.1">
    <property type="nucleotide sequence ID" value="NZ_FLOB01000009.1"/>
</dbReference>
<gene>
    <name evidence="1" type="ORF">MSP8886_03296</name>
</gene>
<reference evidence="1 2" key="1">
    <citation type="submission" date="2016-06" db="EMBL/GenBank/DDBJ databases">
        <authorList>
            <person name="Kjaerup R.B."/>
            <person name="Dalgaard T.S."/>
            <person name="Juul-Madsen H.R."/>
        </authorList>
    </citation>
    <scope>NUCLEOTIDE SEQUENCE [LARGE SCALE GENOMIC DNA]</scope>
    <source>
        <strain evidence="1 2">CECT 8886</strain>
    </source>
</reference>
<evidence type="ECO:0000313" key="2">
    <source>
        <dbReference type="Proteomes" id="UP000092544"/>
    </source>
</evidence>
<proteinExistence type="predicted"/>
<evidence type="ECO:0000313" key="1">
    <source>
        <dbReference type="EMBL" id="SBS35171.1"/>
    </source>
</evidence>
<keyword evidence="2" id="KW-1185">Reference proteome</keyword>
<sequence length="46" mass="5100">MKITYEESVPSPQEFCEMRVKAGLSAKSIKAATIACMAFQYDRVGI</sequence>